<reference evidence="5 6" key="1">
    <citation type="submission" date="2017-02" db="EMBL/GenBank/DDBJ databases">
        <title>Draft genome sequence of a Kluyvera intermedia isolate from a patient with a pancreatic abscess.</title>
        <authorList>
            <person name="Thele R."/>
        </authorList>
    </citation>
    <scope>NUCLEOTIDE SEQUENCE [LARGE SCALE GENOMIC DNA]</scope>
    <source>
        <strain evidence="5 6">FOSA7093</strain>
    </source>
</reference>
<evidence type="ECO:0000313" key="6">
    <source>
        <dbReference type="Proteomes" id="UP000192521"/>
    </source>
</evidence>
<dbReference type="InterPro" id="IPR036390">
    <property type="entry name" value="WH_DNA-bd_sf"/>
</dbReference>
<dbReference type="Pfam" id="PF07729">
    <property type="entry name" value="FCD"/>
    <property type="match status" value="1"/>
</dbReference>
<organism evidence="5 6">
    <name type="scientific">Kluyvera intermedia</name>
    <name type="common">Enterobacter intermedius</name>
    <dbReference type="NCBI Taxonomy" id="61648"/>
    <lineage>
        <taxon>Bacteria</taxon>
        <taxon>Pseudomonadati</taxon>
        <taxon>Pseudomonadota</taxon>
        <taxon>Gammaproteobacteria</taxon>
        <taxon>Enterobacterales</taxon>
        <taxon>Enterobacteriaceae</taxon>
        <taxon>Kluyvera</taxon>
    </lineage>
</organism>
<dbReference type="InterPro" id="IPR000524">
    <property type="entry name" value="Tscrpt_reg_HTH_GntR"/>
</dbReference>
<accession>A0ABX3UK51</accession>
<evidence type="ECO:0000256" key="1">
    <source>
        <dbReference type="ARBA" id="ARBA00023015"/>
    </source>
</evidence>
<keyword evidence="2" id="KW-0238">DNA-binding</keyword>
<dbReference type="Pfam" id="PF00392">
    <property type="entry name" value="GntR"/>
    <property type="match status" value="1"/>
</dbReference>
<sequence>MATTRSADAAVTLPVATATSLSYTGDDMPDKNKFTMIPIKRTDVFQTIIQHLTNLLDSKQFKPGERLPSERELAEMLNVSRTSVRQALKVLESSGRIETRVGSGTFLTEPPAVSLSDTHSLSRLIEGGVSKEFLRNLIVARTAIERSIFEDYAWRANKTGINQLRDLIERNQQLFASQTLDDDDAGLDLSFEKKVAELGGNSILINMQEQIHQLWVMAWKQFGYTPEKTQVLYEEHLGILDALAAKNSARVVDLIVQHVDKEIE</sequence>
<keyword evidence="3" id="KW-0804">Transcription</keyword>
<dbReference type="PROSITE" id="PS50949">
    <property type="entry name" value="HTH_GNTR"/>
    <property type="match status" value="1"/>
</dbReference>
<gene>
    <name evidence="5" type="ORF">B2M27_03200</name>
</gene>
<dbReference type="CDD" id="cd07377">
    <property type="entry name" value="WHTH_GntR"/>
    <property type="match status" value="1"/>
</dbReference>
<protein>
    <recommendedName>
        <fullName evidence="4">HTH gntR-type domain-containing protein</fullName>
    </recommendedName>
</protein>
<dbReference type="EMBL" id="MWPR01000003">
    <property type="protein sequence ID" value="ORJ51830.1"/>
    <property type="molecule type" value="Genomic_DNA"/>
</dbReference>
<keyword evidence="6" id="KW-1185">Reference proteome</keyword>
<proteinExistence type="predicted"/>
<dbReference type="PANTHER" id="PTHR43537">
    <property type="entry name" value="TRANSCRIPTIONAL REGULATOR, GNTR FAMILY"/>
    <property type="match status" value="1"/>
</dbReference>
<name>A0ABX3UK51_KLUIN</name>
<evidence type="ECO:0000256" key="2">
    <source>
        <dbReference type="ARBA" id="ARBA00023125"/>
    </source>
</evidence>
<evidence type="ECO:0000313" key="5">
    <source>
        <dbReference type="EMBL" id="ORJ51830.1"/>
    </source>
</evidence>
<dbReference type="SUPFAM" id="SSF46785">
    <property type="entry name" value="Winged helix' DNA-binding domain"/>
    <property type="match status" value="1"/>
</dbReference>
<dbReference type="Gene3D" id="1.10.10.10">
    <property type="entry name" value="Winged helix-like DNA-binding domain superfamily/Winged helix DNA-binding domain"/>
    <property type="match status" value="1"/>
</dbReference>
<dbReference type="Proteomes" id="UP000192521">
    <property type="component" value="Unassembled WGS sequence"/>
</dbReference>
<dbReference type="RefSeq" id="WP_085005357.1">
    <property type="nucleotide sequence ID" value="NZ_MWPR01000003.1"/>
</dbReference>
<feature type="domain" description="HTH gntR-type" evidence="4">
    <location>
        <begin position="42"/>
        <end position="110"/>
    </location>
</feature>
<dbReference type="SUPFAM" id="SSF48008">
    <property type="entry name" value="GntR ligand-binding domain-like"/>
    <property type="match status" value="1"/>
</dbReference>
<keyword evidence="1" id="KW-0805">Transcription regulation</keyword>
<dbReference type="PANTHER" id="PTHR43537:SF5">
    <property type="entry name" value="UXU OPERON TRANSCRIPTIONAL REGULATOR"/>
    <property type="match status" value="1"/>
</dbReference>
<dbReference type="Gene3D" id="1.20.120.530">
    <property type="entry name" value="GntR ligand-binding domain-like"/>
    <property type="match status" value="1"/>
</dbReference>
<evidence type="ECO:0000256" key="3">
    <source>
        <dbReference type="ARBA" id="ARBA00023163"/>
    </source>
</evidence>
<comment type="caution">
    <text evidence="5">The sequence shown here is derived from an EMBL/GenBank/DDBJ whole genome shotgun (WGS) entry which is preliminary data.</text>
</comment>
<evidence type="ECO:0000259" key="4">
    <source>
        <dbReference type="PROSITE" id="PS50949"/>
    </source>
</evidence>
<dbReference type="PRINTS" id="PR00035">
    <property type="entry name" value="HTHGNTR"/>
</dbReference>
<dbReference type="InterPro" id="IPR011711">
    <property type="entry name" value="GntR_C"/>
</dbReference>
<dbReference type="InterPro" id="IPR008920">
    <property type="entry name" value="TF_FadR/GntR_C"/>
</dbReference>
<dbReference type="InterPro" id="IPR036388">
    <property type="entry name" value="WH-like_DNA-bd_sf"/>
</dbReference>
<dbReference type="SMART" id="SM00895">
    <property type="entry name" value="FCD"/>
    <property type="match status" value="1"/>
</dbReference>
<dbReference type="SMART" id="SM00345">
    <property type="entry name" value="HTH_GNTR"/>
    <property type="match status" value="1"/>
</dbReference>